<evidence type="ECO:0000313" key="2">
    <source>
        <dbReference type="Proteomes" id="UP000887116"/>
    </source>
</evidence>
<dbReference type="AlphaFoldDB" id="A0A8X6HKX1"/>
<organism evidence="1 2">
    <name type="scientific">Trichonephila clavata</name>
    <name type="common">Joro spider</name>
    <name type="synonym">Nephila clavata</name>
    <dbReference type="NCBI Taxonomy" id="2740835"/>
    <lineage>
        <taxon>Eukaryota</taxon>
        <taxon>Metazoa</taxon>
        <taxon>Ecdysozoa</taxon>
        <taxon>Arthropoda</taxon>
        <taxon>Chelicerata</taxon>
        <taxon>Arachnida</taxon>
        <taxon>Araneae</taxon>
        <taxon>Araneomorphae</taxon>
        <taxon>Entelegynae</taxon>
        <taxon>Araneoidea</taxon>
        <taxon>Nephilidae</taxon>
        <taxon>Trichonephila</taxon>
    </lineage>
</organism>
<gene>
    <name evidence="1" type="primary">AVEN_275058_1</name>
    <name evidence="1" type="ORF">TNCT_598371</name>
</gene>
<name>A0A8X6HKX1_TRICU</name>
<keyword evidence="2" id="KW-1185">Reference proteome</keyword>
<reference evidence="1" key="1">
    <citation type="submission" date="2020-07" db="EMBL/GenBank/DDBJ databases">
        <title>Multicomponent nature underlies the extraordinary mechanical properties of spider dragline silk.</title>
        <authorList>
            <person name="Kono N."/>
            <person name="Nakamura H."/>
            <person name="Mori M."/>
            <person name="Yoshida Y."/>
            <person name="Ohtoshi R."/>
            <person name="Malay A.D."/>
            <person name="Moran D.A.P."/>
            <person name="Tomita M."/>
            <person name="Numata K."/>
            <person name="Arakawa K."/>
        </authorList>
    </citation>
    <scope>NUCLEOTIDE SEQUENCE</scope>
</reference>
<dbReference type="OrthoDB" id="6432323at2759"/>
<accession>A0A8X6HKX1</accession>
<proteinExistence type="predicted"/>
<dbReference type="EMBL" id="BMAO01003526">
    <property type="protein sequence ID" value="GFQ88524.1"/>
    <property type="molecule type" value="Genomic_DNA"/>
</dbReference>
<evidence type="ECO:0000313" key="1">
    <source>
        <dbReference type="EMBL" id="GFQ88524.1"/>
    </source>
</evidence>
<sequence length="139" mass="16091">MNVAQQCVWYIICDYHQIMEVKTIADALENKTVLYVISELRKLFPDVDIPTESAFDNEFWKNDLQDMACSLTKEDRANIMSIPLPDYTTEVCEREGGEEECDKISAASELSGKMMEKYQKQCTESLSKEKEEDLKQIKM</sequence>
<comment type="caution">
    <text evidence="1">The sequence shown here is derived from an EMBL/GenBank/DDBJ whole genome shotgun (WGS) entry which is preliminary data.</text>
</comment>
<dbReference type="Proteomes" id="UP000887116">
    <property type="component" value="Unassembled WGS sequence"/>
</dbReference>
<protein>
    <submittedName>
        <fullName evidence="1">Uncharacterized protein</fullName>
    </submittedName>
</protein>